<dbReference type="EMBL" id="FOBS01000001">
    <property type="protein sequence ID" value="SEL93743.1"/>
    <property type="molecule type" value="Genomic_DNA"/>
</dbReference>
<keyword evidence="2" id="KW-1185">Reference proteome</keyword>
<dbReference type="AlphaFoldDB" id="A0A1H7U9Q1"/>
<dbReference type="Proteomes" id="UP000198744">
    <property type="component" value="Unassembled WGS sequence"/>
</dbReference>
<sequence>MITDFEQELAAYLNTHLDAPFAGRVSVSDGDAKGGGAQPAILVGVTRTAWQPAEMGPKHGEIVPGSTDLRRVLRLVCTAEIGVYPSSSGKRGQEISGMEQIAYLLDASEVRNGKAFEKPGDQGFIIHSLQVTEGSAPLISGGTEKAGLTMEVRGWFWPKGKPGLTGIAIARIRVRGVGLTLSIAPSPAVLRAGGPPQEFSLSLPATGPLAVTESGAASAGPFGTLYCAIRTRDGSNPLGTLSGGVAALDGGRLIELAGEEALLTYTPGAQATVEDLVIALENGESGEGIELGRVPVETVEEV</sequence>
<dbReference type="STRING" id="43775.SAMN04489760_10159"/>
<organism evidence="1 2">
    <name type="scientific">Syntrophus gentianae</name>
    <dbReference type="NCBI Taxonomy" id="43775"/>
    <lineage>
        <taxon>Bacteria</taxon>
        <taxon>Pseudomonadati</taxon>
        <taxon>Thermodesulfobacteriota</taxon>
        <taxon>Syntrophia</taxon>
        <taxon>Syntrophales</taxon>
        <taxon>Syntrophaceae</taxon>
        <taxon>Syntrophus</taxon>
    </lineage>
</organism>
<evidence type="ECO:0000313" key="2">
    <source>
        <dbReference type="Proteomes" id="UP000198744"/>
    </source>
</evidence>
<accession>A0A1H7U9Q1</accession>
<proteinExistence type="predicted"/>
<dbReference type="RefSeq" id="WP_093881782.1">
    <property type="nucleotide sequence ID" value="NZ_FOBS01000001.1"/>
</dbReference>
<name>A0A1H7U9Q1_9BACT</name>
<reference evidence="1 2" key="1">
    <citation type="submission" date="2016-10" db="EMBL/GenBank/DDBJ databases">
        <authorList>
            <person name="de Groot N.N."/>
        </authorList>
    </citation>
    <scope>NUCLEOTIDE SEQUENCE [LARGE SCALE GENOMIC DNA]</scope>
    <source>
        <strain evidence="1 2">DSM 8423</strain>
    </source>
</reference>
<evidence type="ECO:0000313" key="1">
    <source>
        <dbReference type="EMBL" id="SEL93743.1"/>
    </source>
</evidence>
<gene>
    <name evidence="1" type="ORF">SAMN04489760_10159</name>
</gene>
<protein>
    <submittedName>
        <fullName evidence="1">Uncharacterized protein</fullName>
    </submittedName>
</protein>
<dbReference type="OrthoDB" id="4823842at2"/>